<dbReference type="EMBL" id="BMZD01000002">
    <property type="protein sequence ID" value="GGZ92213.1"/>
    <property type="molecule type" value="Genomic_DNA"/>
</dbReference>
<proteinExistence type="predicted"/>
<sequence length="139" mass="14520">MAGTFGAVRPPLSFWVVAGLSLLWNGFGAYLYTLTNLDDAALLASAPPAMQDYIANMPLWAHIAWALGIWGSLAGSVLLLLRVRHAVAAFGVSLLGAAGSFTAQGLAGVLEPAQPVLILAVIAFLLWYARSAVTAGNLR</sequence>
<gene>
    <name evidence="2" type="ORF">GCM10011617_09580</name>
</gene>
<keyword evidence="1" id="KW-0472">Membrane</keyword>
<feature type="transmembrane region" description="Helical" evidence="1">
    <location>
        <begin position="59"/>
        <end position="81"/>
    </location>
</feature>
<organism evidence="2 3">
    <name type="scientific">Novosphingobium arvoryzae</name>
    <dbReference type="NCBI Taxonomy" id="1256514"/>
    <lineage>
        <taxon>Bacteria</taxon>
        <taxon>Pseudomonadati</taxon>
        <taxon>Pseudomonadota</taxon>
        <taxon>Alphaproteobacteria</taxon>
        <taxon>Sphingomonadales</taxon>
        <taxon>Sphingomonadaceae</taxon>
        <taxon>Novosphingobium</taxon>
    </lineage>
</organism>
<reference evidence="2" key="1">
    <citation type="journal article" date="2014" name="Int. J. Syst. Evol. Microbiol.">
        <title>Complete genome sequence of Corynebacterium casei LMG S-19264T (=DSM 44701T), isolated from a smear-ripened cheese.</title>
        <authorList>
            <consortium name="US DOE Joint Genome Institute (JGI-PGF)"/>
            <person name="Walter F."/>
            <person name="Albersmeier A."/>
            <person name="Kalinowski J."/>
            <person name="Ruckert C."/>
        </authorList>
    </citation>
    <scope>NUCLEOTIDE SEQUENCE</scope>
    <source>
        <strain evidence="2">KCTC 32422</strain>
    </source>
</reference>
<reference evidence="2" key="2">
    <citation type="submission" date="2020-09" db="EMBL/GenBank/DDBJ databases">
        <authorList>
            <person name="Sun Q."/>
            <person name="Kim S."/>
        </authorList>
    </citation>
    <scope>NUCLEOTIDE SEQUENCE</scope>
    <source>
        <strain evidence="2">KCTC 32422</strain>
    </source>
</reference>
<keyword evidence="1" id="KW-0812">Transmembrane</keyword>
<feature type="transmembrane region" description="Helical" evidence="1">
    <location>
        <begin position="12"/>
        <end position="32"/>
    </location>
</feature>
<name>A0A918REA3_9SPHN</name>
<evidence type="ECO:0000256" key="1">
    <source>
        <dbReference type="SAM" id="Phobius"/>
    </source>
</evidence>
<dbReference type="Proteomes" id="UP000634139">
    <property type="component" value="Unassembled WGS sequence"/>
</dbReference>
<dbReference type="AlphaFoldDB" id="A0A918REA3"/>
<keyword evidence="1" id="KW-1133">Transmembrane helix</keyword>
<evidence type="ECO:0008006" key="4">
    <source>
        <dbReference type="Google" id="ProtNLM"/>
    </source>
</evidence>
<feature type="transmembrane region" description="Helical" evidence="1">
    <location>
        <begin position="88"/>
        <end position="107"/>
    </location>
</feature>
<protein>
    <recommendedName>
        <fullName evidence="4">Sugar transporter</fullName>
    </recommendedName>
</protein>
<dbReference type="RefSeq" id="WP_189539286.1">
    <property type="nucleotide sequence ID" value="NZ_BMZD01000002.1"/>
</dbReference>
<feature type="transmembrane region" description="Helical" evidence="1">
    <location>
        <begin position="113"/>
        <end position="129"/>
    </location>
</feature>
<comment type="caution">
    <text evidence="2">The sequence shown here is derived from an EMBL/GenBank/DDBJ whole genome shotgun (WGS) entry which is preliminary data.</text>
</comment>
<evidence type="ECO:0000313" key="3">
    <source>
        <dbReference type="Proteomes" id="UP000634139"/>
    </source>
</evidence>
<keyword evidence="3" id="KW-1185">Reference proteome</keyword>
<evidence type="ECO:0000313" key="2">
    <source>
        <dbReference type="EMBL" id="GGZ92213.1"/>
    </source>
</evidence>
<accession>A0A918REA3</accession>